<evidence type="ECO:0000256" key="1">
    <source>
        <dbReference type="SAM" id="MobiDB-lite"/>
    </source>
</evidence>
<name>A0ABU7DIP4_9TELE</name>
<comment type="caution">
    <text evidence="2">The sequence shown here is derived from an EMBL/GenBank/DDBJ whole genome shotgun (WGS) entry which is preliminary data.</text>
</comment>
<evidence type="ECO:0000313" key="2">
    <source>
        <dbReference type="EMBL" id="MED6274924.1"/>
    </source>
</evidence>
<gene>
    <name evidence="2" type="ORF">CHARACLAT_021351</name>
</gene>
<evidence type="ECO:0000313" key="3">
    <source>
        <dbReference type="Proteomes" id="UP001352852"/>
    </source>
</evidence>
<dbReference type="EMBL" id="JAHUTJ010026672">
    <property type="protein sequence ID" value="MED6274924.1"/>
    <property type="molecule type" value="Genomic_DNA"/>
</dbReference>
<protein>
    <submittedName>
        <fullName evidence="2">Uncharacterized protein</fullName>
    </submittedName>
</protein>
<sequence length="105" mass="11244">MRPCSEAGKPCNPCVDAAKACYLNETCRRLRSAYNIICSKVTPPQSSAANQEPCSRKRCQKTDGRAFCCGDTAPVVGVLEDDSSHTGSWLDGSPAESDRDPDTST</sequence>
<organism evidence="2 3">
    <name type="scientific">Characodon lateralis</name>
    <dbReference type="NCBI Taxonomy" id="208331"/>
    <lineage>
        <taxon>Eukaryota</taxon>
        <taxon>Metazoa</taxon>
        <taxon>Chordata</taxon>
        <taxon>Craniata</taxon>
        <taxon>Vertebrata</taxon>
        <taxon>Euteleostomi</taxon>
        <taxon>Actinopterygii</taxon>
        <taxon>Neopterygii</taxon>
        <taxon>Teleostei</taxon>
        <taxon>Neoteleostei</taxon>
        <taxon>Acanthomorphata</taxon>
        <taxon>Ovalentaria</taxon>
        <taxon>Atherinomorphae</taxon>
        <taxon>Cyprinodontiformes</taxon>
        <taxon>Goodeidae</taxon>
        <taxon>Characodon</taxon>
    </lineage>
</organism>
<reference evidence="2 3" key="1">
    <citation type="submission" date="2021-06" db="EMBL/GenBank/DDBJ databases">
        <authorList>
            <person name="Palmer J.M."/>
        </authorList>
    </citation>
    <scope>NUCLEOTIDE SEQUENCE [LARGE SCALE GENOMIC DNA]</scope>
    <source>
        <strain evidence="2 3">CL_MEX2019</strain>
        <tissue evidence="2">Muscle</tissue>
    </source>
</reference>
<proteinExistence type="predicted"/>
<accession>A0ABU7DIP4</accession>
<feature type="region of interest" description="Disordered" evidence="1">
    <location>
        <begin position="80"/>
        <end position="105"/>
    </location>
</feature>
<keyword evidence="3" id="KW-1185">Reference proteome</keyword>
<feature type="compositionally biased region" description="Basic and acidic residues" evidence="1">
    <location>
        <begin position="96"/>
        <end position="105"/>
    </location>
</feature>
<dbReference type="Proteomes" id="UP001352852">
    <property type="component" value="Unassembled WGS sequence"/>
</dbReference>